<dbReference type="AlphaFoldDB" id="A0A401LPF3"/>
<name>A0A401LPF3_9BACE</name>
<evidence type="ECO:0000313" key="3">
    <source>
        <dbReference type="Proteomes" id="UP000288079"/>
    </source>
</evidence>
<dbReference type="InterPro" id="IPR014756">
    <property type="entry name" value="Ig_E-set"/>
</dbReference>
<dbReference type="SUPFAM" id="SSF81296">
    <property type="entry name" value="E set domains"/>
    <property type="match status" value="1"/>
</dbReference>
<dbReference type="Pfam" id="PF01833">
    <property type="entry name" value="TIG"/>
    <property type="match status" value="1"/>
</dbReference>
<dbReference type="OrthoDB" id="791543at2"/>
<dbReference type="InterPro" id="IPR013783">
    <property type="entry name" value="Ig-like_fold"/>
</dbReference>
<dbReference type="EMBL" id="BHWB01000001">
    <property type="protein sequence ID" value="GCB33445.1"/>
    <property type="molecule type" value="Genomic_DNA"/>
</dbReference>
<dbReference type="PANTHER" id="PTHR13833:SF71">
    <property type="entry name" value="NHL DOMAIN-CONTAINING PROTEIN"/>
    <property type="match status" value="1"/>
</dbReference>
<dbReference type="Gene3D" id="2.60.40.10">
    <property type="entry name" value="Immunoglobulins"/>
    <property type="match status" value="1"/>
</dbReference>
<dbReference type="CDD" id="cd00603">
    <property type="entry name" value="IPT_PCSR"/>
    <property type="match status" value="1"/>
</dbReference>
<gene>
    <name evidence="2" type="ORF">KGMB02408_03900</name>
</gene>
<reference evidence="2 3" key="1">
    <citation type="submission" date="2018-10" db="EMBL/GenBank/DDBJ databases">
        <title>Draft Genome Sequence of Bacteroides sp. KCTC 15687.</title>
        <authorList>
            <person name="Yu S.Y."/>
            <person name="Kim J.S."/>
            <person name="Oh B.S."/>
            <person name="Park S.H."/>
            <person name="Kang S.W."/>
            <person name="Park J.E."/>
            <person name="Choi S.H."/>
            <person name="Han K.I."/>
            <person name="Lee K.C."/>
            <person name="Eom M.K."/>
            <person name="Suh M.K."/>
            <person name="Lee D.H."/>
            <person name="Yoon H."/>
            <person name="Kim B."/>
            <person name="Yang S.J."/>
            <person name="Lee J.S."/>
            <person name="Lee J.H."/>
        </authorList>
    </citation>
    <scope>NUCLEOTIDE SEQUENCE [LARGE SCALE GENOMIC DNA]</scope>
    <source>
        <strain evidence="2 3">KCTC 15687</strain>
    </source>
</reference>
<dbReference type="InterPro" id="IPR002909">
    <property type="entry name" value="IPT_dom"/>
</dbReference>
<dbReference type="PANTHER" id="PTHR13833">
    <property type="match status" value="1"/>
</dbReference>
<feature type="domain" description="IPT/TIG" evidence="1">
    <location>
        <begin position="33"/>
        <end position="120"/>
    </location>
</feature>
<dbReference type="SUPFAM" id="SSF50969">
    <property type="entry name" value="YVTN repeat-like/Quinoprotein amine dehydrogenase"/>
    <property type="match status" value="1"/>
</dbReference>
<comment type="caution">
    <text evidence="2">The sequence shown here is derived from an EMBL/GenBank/DDBJ whole genome shotgun (WGS) entry which is preliminary data.</text>
</comment>
<keyword evidence="3" id="KW-1185">Reference proteome</keyword>
<accession>A0A401LPF3</accession>
<dbReference type="PROSITE" id="PS51257">
    <property type="entry name" value="PROKAR_LIPOPROTEIN"/>
    <property type="match status" value="1"/>
</dbReference>
<dbReference type="Proteomes" id="UP000288079">
    <property type="component" value="Unassembled WGS sequence"/>
</dbReference>
<sequence>MNKHLIYMLALCSISLVGCKDENDPSEFDPSQPVVFTDFTPKEGPVRTRMYIMGSNFGKDLSKIHINIGGQEAMTIGSDGKKLYCMVPKRAYDGNVSVRIDGKNGETIADYTFEESFNYEARTVVGTLLRKVDEDGNSAFQDGSFDGEGSCPSNDWMVFDPKPSENGDQILFSSNYYDGFRELNLTQRYVKRLFPRTQYAKMVSFTFTADGDTLLFPDDNGHGADNTAPNIYYALRSEQFRKIRAYNYGYCSYGCISMKDGSVFYSSWNDGAIYKMQRANEILPNIDINPIKCFTLTAIGGGSAHTRLLLHPSEKYMYVFAPQRGAIMRSDYNEKTKLFDTPRVIAGSLSSKGCAEGVGNVARFEEPWAGIFVKNREYEEAGKKELYDFYFSDDVNHCIWKLTPEGVASMVAGRSNYNADKKYTGYVDGAPLTEARFNRPTSLAYDAEQEIFYIGDINNKGIRYLTTE</sequence>
<dbReference type="Gene3D" id="2.120.10.30">
    <property type="entry name" value="TolB, C-terminal domain"/>
    <property type="match status" value="1"/>
</dbReference>
<evidence type="ECO:0000313" key="2">
    <source>
        <dbReference type="EMBL" id="GCB33445.1"/>
    </source>
</evidence>
<organism evidence="2 3">
    <name type="scientific">Bacteroides faecalis</name>
    <dbReference type="NCBI Taxonomy" id="2447885"/>
    <lineage>
        <taxon>Bacteria</taxon>
        <taxon>Pseudomonadati</taxon>
        <taxon>Bacteroidota</taxon>
        <taxon>Bacteroidia</taxon>
        <taxon>Bacteroidales</taxon>
        <taxon>Bacteroidaceae</taxon>
        <taxon>Bacteroides</taxon>
    </lineage>
</organism>
<proteinExistence type="predicted"/>
<evidence type="ECO:0000259" key="1">
    <source>
        <dbReference type="SMART" id="SM00429"/>
    </source>
</evidence>
<dbReference type="InterPro" id="IPR011044">
    <property type="entry name" value="Quino_amine_DH_bsu"/>
</dbReference>
<protein>
    <recommendedName>
        <fullName evidence="1">IPT/TIG domain-containing protein</fullName>
    </recommendedName>
</protein>
<dbReference type="SMART" id="SM00429">
    <property type="entry name" value="IPT"/>
    <property type="match status" value="1"/>
</dbReference>
<dbReference type="InterPro" id="IPR011042">
    <property type="entry name" value="6-blade_b-propeller_TolB-like"/>
</dbReference>
<dbReference type="RefSeq" id="WP_125039791.1">
    <property type="nucleotide sequence ID" value="NZ_BHWB01000001.1"/>
</dbReference>